<reference evidence="6 7" key="1">
    <citation type="submission" date="2023-04" db="EMBL/GenBank/DDBJ databases">
        <title>YMD61, complete Genome.</title>
        <authorList>
            <person name="Zhang J."/>
        </authorList>
    </citation>
    <scope>NUCLEOTIDE SEQUENCE [LARGE SCALE GENOMIC DNA]</scope>
    <source>
        <strain evidence="6 7">YMD61</strain>
    </source>
</reference>
<proteinExistence type="inferred from homology"/>
<dbReference type="PANTHER" id="PTHR47561">
    <property type="entry name" value="POLYSACCHARIDE DEACETYLASE FAMILY PROTEIN (AFU_ORTHOLOGUE AFUA_6G05030)"/>
    <property type="match status" value="1"/>
</dbReference>
<protein>
    <recommendedName>
        <fullName evidence="3">Chitooligosaccharide deacetylase</fullName>
    </recommendedName>
    <alternativeName>
        <fullName evidence="4">Nodulation protein B</fullName>
    </alternativeName>
</protein>
<dbReference type="Pfam" id="PF01522">
    <property type="entry name" value="Polysacc_deac_1"/>
    <property type="match status" value="1"/>
</dbReference>
<comment type="similarity">
    <text evidence="2">Belongs to the polysaccharide deacetylase family.</text>
</comment>
<evidence type="ECO:0000256" key="3">
    <source>
        <dbReference type="ARBA" id="ARBA00020071"/>
    </source>
</evidence>
<evidence type="ECO:0000256" key="1">
    <source>
        <dbReference type="ARBA" id="ARBA00003236"/>
    </source>
</evidence>
<keyword evidence="7" id="KW-1185">Reference proteome</keyword>
<comment type="function">
    <text evidence="1">Is involved in generating a small heat-stable compound (Nod), an acylated oligomer of N-acetylglucosamine, that stimulates mitosis in various plant protoplasts.</text>
</comment>
<evidence type="ECO:0000313" key="6">
    <source>
        <dbReference type="EMBL" id="WGV16227.1"/>
    </source>
</evidence>
<evidence type="ECO:0000259" key="5">
    <source>
        <dbReference type="PROSITE" id="PS51677"/>
    </source>
</evidence>
<dbReference type="InterPro" id="IPR037950">
    <property type="entry name" value="PgdA-like"/>
</dbReference>
<sequence>MDWPNRAPFAAAITFDMDADSLIHAADPEGWKRPYAISMGQYGPTVGVPRILETYRRLGLRQTFFIPGWCVKTYPKAVEAILKDGHEIGCHGWIHENPSARSLAEQAEDLDRALDAIAAFSGYRPRGYRAPVYLLTNDTPALLADRGFAYDSSMMADDEPYALDLGGRSLIEIPTHWGIDDWPPFAHYAEIGYMMPVRGPSEGLAPFFEEFEAARRDGGLWHAVWHPFLTGRRARWQVVERWLETALTSGAWFATLGEIADHAEGLRQAGQLRTLPFPTYTQRQT</sequence>
<name>A0ABY8Q7G5_9RHOB</name>
<dbReference type="InterPro" id="IPR002509">
    <property type="entry name" value="NODB_dom"/>
</dbReference>
<dbReference type="Proteomes" id="UP001230978">
    <property type="component" value="Chromosome"/>
</dbReference>
<accession>A0ABY8Q7G5</accession>
<dbReference type="InterPro" id="IPR011330">
    <property type="entry name" value="Glyco_hydro/deAcase_b/a-brl"/>
</dbReference>
<evidence type="ECO:0000313" key="7">
    <source>
        <dbReference type="Proteomes" id="UP001230978"/>
    </source>
</evidence>
<dbReference type="PANTHER" id="PTHR47561:SF1">
    <property type="entry name" value="POLYSACCHARIDE DEACETYLASE FAMILY PROTEIN (AFU_ORTHOLOGUE AFUA_6G05030)"/>
    <property type="match status" value="1"/>
</dbReference>
<evidence type="ECO:0000256" key="4">
    <source>
        <dbReference type="ARBA" id="ARBA00032976"/>
    </source>
</evidence>
<organism evidence="6 7">
    <name type="scientific">Fuscovulum ytuae</name>
    <dbReference type="NCBI Taxonomy" id="3042299"/>
    <lineage>
        <taxon>Bacteria</taxon>
        <taxon>Pseudomonadati</taxon>
        <taxon>Pseudomonadota</taxon>
        <taxon>Alphaproteobacteria</taxon>
        <taxon>Rhodobacterales</taxon>
        <taxon>Paracoccaceae</taxon>
        <taxon>Fuscovulum</taxon>
    </lineage>
</organism>
<dbReference type="Gene3D" id="3.20.20.370">
    <property type="entry name" value="Glycoside hydrolase/deacetylase"/>
    <property type="match status" value="1"/>
</dbReference>
<evidence type="ECO:0000256" key="2">
    <source>
        <dbReference type="ARBA" id="ARBA00010973"/>
    </source>
</evidence>
<gene>
    <name evidence="6" type="ORF">QF092_18600</name>
</gene>
<feature type="domain" description="NodB homology" evidence="5">
    <location>
        <begin position="33"/>
        <end position="285"/>
    </location>
</feature>
<dbReference type="CDD" id="cd10938">
    <property type="entry name" value="CE4_HpPgdA_like"/>
    <property type="match status" value="1"/>
</dbReference>
<dbReference type="PROSITE" id="PS51677">
    <property type="entry name" value="NODB"/>
    <property type="match status" value="1"/>
</dbReference>
<dbReference type="SUPFAM" id="SSF88713">
    <property type="entry name" value="Glycoside hydrolase/deacetylase"/>
    <property type="match status" value="1"/>
</dbReference>
<dbReference type="EMBL" id="CP124535">
    <property type="protein sequence ID" value="WGV16227.1"/>
    <property type="molecule type" value="Genomic_DNA"/>
</dbReference>
<dbReference type="RefSeq" id="WP_281466363.1">
    <property type="nucleotide sequence ID" value="NZ_CP124535.1"/>
</dbReference>